<name>A0ABR2BWQ3_9ROSI</name>
<dbReference type="NCBIfam" id="TIGR01640">
    <property type="entry name" value="F_box_assoc_1"/>
    <property type="match status" value="1"/>
</dbReference>
<evidence type="ECO:0000313" key="2">
    <source>
        <dbReference type="EMBL" id="KAK8511549.1"/>
    </source>
</evidence>
<feature type="domain" description="F-box" evidence="1">
    <location>
        <begin position="33"/>
        <end position="72"/>
    </location>
</feature>
<dbReference type="Proteomes" id="UP001472677">
    <property type="component" value="Unassembled WGS sequence"/>
</dbReference>
<dbReference type="InterPro" id="IPR036047">
    <property type="entry name" value="F-box-like_dom_sf"/>
</dbReference>
<evidence type="ECO:0000313" key="3">
    <source>
        <dbReference type="Proteomes" id="UP001472677"/>
    </source>
</evidence>
<dbReference type="Pfam" id="PF08268">
    <property type="entry name" value="FBA_3"/>
    <property type="match status" value="1"/>
</dbReference>
<dbReference type="InterPro" id="IPR013187">
    <property type="entry name" value="F-box-assoc_dom_typ3"/>
</dbReference>
<dbReference type="Pfam" id="PF00646">
    <property type="entry name" value="F-box"/>
    <property type="match status" value="1"/>
</dbReference>
<dbReference type="InterPro" id="IPR050796">
    <property type="entry name" value="SCF_F-box_component"/>
</dbReference>
<dbReference type="SUPFAM" id="SSF81383">
    <property type="entry name" value="F-box domain"/>
    <property type="match status" value="1"/>
</dbReference>
<protein>
    <recommendedName>
        <fullName evidence="1">F-box domain-containing protein</fullName>
    </recommendedName>
</protein>
<dbReference type="EMBL" id="JBBPBM010000078">
    <property type="protein sequence ID" value="KAK8511549.1"/>
    <property type="molecule type" value="Genomic_DNA"/>
</dbReference>
<dbReference type="InterPro" id="IPR017451">
    <property type="entry name" value="F-box-assoc_interact_dom"/>
</dbReference>
<gene>
    <name evidence="2" type="ORF">V6N12_038151</name>
</gene>
<proteinExistence type="predicted"/>
<dbReference type="SMART" id="SM00256">
    <property type="entry name" value="FBOX"/>
    <property type="match status" value="1"/>
</dbReference>
<dbReference type="InterPro" id="IPR001810">
    <property type="entry name" value="F-box_dom"/>
</dbReference>
<keyword evidence="3" id="KW-1185">Reference proteome</keyword>
<dbReference type="CDD" id="cd22157">
    <property type="entry name" value="F-box_AtFBW1-like"/>
    <property type="match status" value="1"/>
</dbReference>
<dbReference type="PANTHER" id="PTHR31672:SF13">
    <property type="entry name" value="F-BOX PROTEIN CPR30-LIKE"/>
    <property type="match status" value="1"/>
</dbReference>
<sequence length="399" mass="46066">MHEDDGRELWCECYSYTAVKLIAGELSNTRTELPEMLVLDILSKLPVKSLTRFKCVCKAWSSSFQTPFFITQQHHNNLRNNNLNLLIKRNNGDSYHDIHFLSQLSTEKGQDFSLEQDIPLPFFDDHWHRPLVYGHCNGLLCLIGEDKLALWNPSIRQFKILPESSVQRPPSAYMTRFGNLGFGYDSQSDDYKVVRFVTNYFGFDDGKIKITSHVTMQIDLYSLRGNSWKEIPLPQVNVVHDHPWLDNHVNGIFYWVASGVTLASDFRLLSFDMVNERFSTLALPRGILLQNEFQLLNFNGLLGAMAYTWEVTPEETMCSFDLWVMSGSWTKLFSIKSVPGVWRLLGFWKNGELFYENSDNKLILFDPSTRELKNLGIHAYNGAMQIIFYVESLVPLESL</sequence>
<reference evidence="2 3" key="1">
    <citation type="journal article" date="2024" name="G3 (Bethesda)">
        <title>Genome assembly of Hibiscus sabdariffa L. provides insights into metabolisms of medicinal natural products.</title>
        <authorList>
            <person name="Kim T."/>
        </authorList>
    </citation>
    <scope>NUCLEOTIDE SEQUENCE [LARGE SCALE GENOMIC DNA]</scope>
    <source>
        <strain evidence="2">TK-2024</strain>
        <tissue evidence="2">Old leaves</tissue>
    </source>
</reference>
<dbReference type="Gene3D" id="1.20.1280.50">
    <property type="match status" value="1"/>
</dbReference>
<dbReference type="PANTHER" id="PTHR31672">
    <property type="entry name" value="BNACNNG10540D PROTEIN"/>
    <property type="match status" value="1"/>
</dbReference>
<organism evidence="2 3">
    <name type="scientific">Hibiscus sabdariffa</name>
    <name type="common">roselle</name>
    <dbReference type="NCBI Taxonomy" id="183260"/>
    <lineage>
        <taxon>Eukaryota</taxon>
        <taxon>Viridiplantae</taxon>
        <taxon>Streptophyta</taxon>
        <taxon>Embryophyta</taxon>
        <taxon>Tracheophyta</taxon>
        <taxon>Spermatophyta</taxon>
        <taxon>Magnoliopsida</taxon>
        <taxon>eudicotyledons</taxon>
        <taxon>Gunneridae</taxon>
        <taxon>Pentapetalae</taxon>
        <taxon>rosids</taxon>
        <taxon>malvids</taxon>
        <taxon>Malvales</taxon>
        <taxon>Malvaceae</taxon>
        <taxon>Malvoideae</taxon>
        <taxon>Hibiscus</taxon>
    </lineage>
</organism>
<comment type="caution">
    <text evidence="2">The sequence shown here is derived from an EMBL/GenBank/DDBJ whole genome shotgun (WGS) entry which is preliminary data.</text>
</comment>
<evidence type="ECO:0000259" key="1">
    <source>
        <dbReference type="SMART" id="SM00256"/>
    </source>
</evidence>
<accession>A0ABR2BWQ3</accession>